<dbReference type="InterPro" id="IPR052975">
    <property type="entry name" value="Repressor-like_regulatory"/>
</dbReference>
<name>A0A0P0N449_9CREN</name>
<dbReference type="PANTHER" id="PTHR34860">
    <property type="entry name" value="REPRESSOR-LIKE PROTEIN SSO7C3"/>
    <property type="match status" value="1"/>
</dbReference>
<dbReference type="SUPFAM" id="SSF89447">
    <property type="entry name" value="AbrB/MazE/MraZ-like"/>
    <property type="match status" value="1"/>
</dbReference>
<dbReference type="Pfam" id="PF04014">
    <property type="entry name" value="MazE_antitoxin"/>
    <property type="match status" value="1"/>
</dbReference>
<feature type="domain" description="SpoVT-AbrB" evidence="1">
    <location>
        <begin position="5"/>
        <end position="50"/>
    </location>
</feature>
<dbReference type="KEGG" id="pdl:Pyrde_1413"/>
<sequence>MRPVGLVVRVGRKGVIVLPKAVREALHLVEGSLLEVETRDGEIVLRPLDLWERVWGCCRGSAEAAEEELDGEEEAWWRKRSLERS</sequence>
<organism evidence="2 3">
    <name type="scientific">Pyrodictium delaneyi</name>
    <dbReference type="NCBI Taxonomy" id="1273541"/>
    <lineage>
        <taxon>Archaea</taxon>
        <taxon>Thermoproteota</taxon>
        <taxon>Thermoprotei</taxon>
        <taxon>Desulfurococcales</taxon>
        <taxon>Pyrodictiaceae</taxon>
        <taxon>Pyrodictium</taxon>
    </lineage>
</organism>
<accession>A0A0P0N449</accession>
<protein>
    <recommendedName>
        <fullName evidence="1">SpoVT-AbrB domain-containing protein</fullName>
    </recommendedName>
</protein>
<dbReference type="SMART" id="SM00966">
    <property type="entry name" value="SpoVT_AbrB"/>
    <property type="match status" value="1"/>
</dbReference>
<dbReference type="Gene3D" id="2.10.260.10">
    <property type="match status" value="1"/>
</dbReference>
<dbReference type="GO" id="GO:0003677">
    <property type="term" value="F:DNA binding"/>
    <property type="evidence" value="ECO:0007669"/>
    <property type="project" value="InterPro"/>
</dbReference>
<evidence type="ECO:0000313" key="2">
    <source>
        <dbReference type="EMBL" id="ALL01459.1"/>
    </source>
</evidence>
<proteinExistence type="predicted"/>
<dbReference type="Proteomes" id="UP000058613">
    <property type="component" value="Chromosome"/>
</dbReference>
<dbReference type="PROSITE" id="PS51740">
    <property type="entry name" value="SPOVT_ABRB"/>
    <property type="match status" value="1"/>
</dbReference>
<reference evidence="2 3" key="1">
    <citation type="submission" date="2015-10" db="EMBL/GenBank/DDBJ databases">
        <title>Complete genome sequence of hyperthermophilic archaeon Pyrodictium delaneyi Su06.</title>
        <authorList>
            <person name="Jung J.-H."/>
            <person name="Lin J."/>
            <person name="Holden J.F."/>
            <person name="Park C.-S."/>
        </authorList>
    </citation>
    <scope>NUCLEOTIDE SEQUENCE [LARGE SCALE GENOMIC DNA]</scope>
    <source>
        <strain evidence="2 3">Su06</strain>
    </source>
</reference>
<evidence type="ECO:0000313" key="3">
    <source>
        <dbReference type="Proteomes" id="UP000058613"/>
    </source>
</evidence>
<dbReference type="InterPro" id="IPR007159">
    <property type="entry name" value="SpoVT-AbrB_dom"/>
</dbReference>
<dbReference type="InterPro" id="IPR037914">
    <property type="entry name" value="SpoVT-AbrB_sf"/>
</dbReference>
<dbReference type="AlphaFoldDB" id="A0A0P0N449"/>
<dbReference type="STRING" id="1273541.Pyrde_1413"/>
<gene>
    <name evidence="2" type="ORF">Pyrde_1413</name>
</gene>
<evidence type="ECO:0000259" key="1">
    <source>
        <dbReference type="PROSITE" id="PS51740"/>
    </source>
</evidence>
<dbReference type="NCBIfam" id="TIGR01439">
    <property type="entry name" value="lp_hng_hel_AbrB"/>
    <property type="match status" value="1"/>
</dbReference>
<dbReference type="PANTHER" id="PTHR34860:SF7">
    <property type="entry name" value="TRANSCRIPTION REGULATOR, SPOVT_ABRB FAMILY"/>
    <property type="match status" value="1"/>
</dbReference>
<dbReference type="EMBL" id="CP013011">
    <property type="protein sequence ID" value="ALL01459.1"/>
    <property type="molecule type" value="Genomic_DNA"/>
</dbReference>